<name>A0ABQ4SXJ8_9HYPH</name>
<evidence type="ECO:0000313" key="2">
    <source>
        <dbReference type="Proteomes" id="UP001055102"/>
    </source>
</evidence>
<comment type="caution">
    <text evidence="1">The sequence shown here is derived from an EMBL/GenBank/DDBJ whole genome shotgun (WGS) entry which is preliminary data.</text>
</comment>
<evidence type="ECO:0000313" key="1">
    <source>
        <dbReference type="EMBL" id="GJE07935.1"/>
    </source>
</evidence>
<keyword evidence="2" id="KW-1185">Reference proteome</keyword>
<accession>A0ABQ4SXJ8</accession>
<protein>
    <submittedName>
        <fullName evidence="1">Uncharacterized protein</fullName>
    </submittedName>
</protein>
<sequence>MIAATLAALCSAGLLLGGLCLSVSWETEEEAEPSRGGLV</sequence>
<reference evidence="1" key="2">
    <citation type="submission" date="2021-08" db="EMBL/GenBank/DDBJ databases">
        <authorList>
            <person name="Tani A."/>
            <person name="Ola A."/>
            <person name="Ogura Y."/>
            <person name="Katsura K."/>
            <person name="Hayashi T."/>
        </authorList>
    </citation>
    <scope>NUCLEOTIDE SEQUENCE</scope>
    <source>
        <strain evidence="1">LMG 23639</strain>
    </source>
</reference>
<dbReference type="Proteomes" id="UP001055102">
    <property type="component" value="Unassembled WGS sequence"/>
</dbReference>
<reference evidence="1" key="1">
    <citation type="journal article" date="2021" name="Front. Microbiol.">
        <title>Comprehensive Comparative Genomics and Phenotyping of Methylobacterium Species.</title>
        <authorList>
            <person name="Alessa O."/>
            <person name="Ogura Y."/>
            <person name="Fujitani Y."/>
            <person name="Takami H."/>
            <person name="Hayashi T."/>
            <person name="Sahin N."/>
            <person name="Tani A."/>
        </authorList>
    </citation>
    <scope>NUCLEOTIDE SEQUENCE</scope>
    <source>
        <strain evidence="1">LMG 23639</strain>
    </source>
</reference>
<gene>
    <name evidence="1" type="ORF">AOPFMNJM_3267</name>
</gene>
<proteinExistence type="predicted"/>
<dbReference type="EMBL" id="BPQR01000056">
    <property type="protein sequence ID" value="GJE07935.1"/>
    <property type="molecule type" value="Genomic_DNA"/>
</dbReference>
<organism evidence="1 2">
    <name type="scientific">Methylobacterium jeotgali</name>
    <dbReference type="NCBI Taxonomy" id="381630"/>
    <lineage>
        <taxon>Bacteria</taxon>
        <taxon>Pseudomonadati</taxon>
        <taxon>Pseudomonadota</taxon>
        <taxon>Alphaproteobacteria</taxon>
        <taxon>Hyphomicrobiales</taxon>
        <taxon>Methylobacteriaceae</taxon>
        <taxon>Methylobacterium</taxon>
    </lineage>
</organism>